<dbReference type="InterPro" id="IPR005158">
    <property type="entry name" value="BTAD"/>
</dbReference>
<organism evidence="9 10">
    <name type="scientific">Actinoplanes xinjiangensis</name>
    <dbReference type="NCBI Taxonomy" id="512350"/>
    <lineage>
        <taxon>Bacteria</taxon>
        <taxon>Bacillati</taxon>
        <taxon>Actinomycetota</taxon>
        <taxon>Actinomycetes</taxon>
        <taxon>Micromonosporales</taxon>
        <taxon>Micromonosporaceae</taxon>
        <taxon>Actinoplanes</taxon>
    </lineage>
</organism>
<dbReference type="SMART" id="SM00028">
    <property type="entry name" value="TPR"/>
    <property type="match status" value="6"/>
</dbReference>
<evidence type="ECO:0000256" key="4">
    <source>
        <dbReference type="ARBA" id="ARBA00023163"/>
    </source>
</evidence>
<dbReference type="Gene3D" id="1.10.10.10">
    <property type="entry name" value="Winged helix-like DNA-binding domain superfamily/Winged helix DNA-binding domain"/>
    <property type="match status" value="1"/>
</dbReference>
<comment type="similarity">
    <text evidence="1">Belongs to the AfsR/DnrI/RedD regulatory family.</text>
</comment>
<feature type="repeat" description="TPR" evidence="5">
    <location>
        <begin position="757"/>
        <end position="790"/>
    </location>
</feature>
<dbReference type="CDD" id="cd15831">
    <property type="entry name" value="BTAD"/>
    <property type="match status" value="1"/>
</dbReference>
<reference evidence="9 10" key="1">
    <citation type="submission" date="2018-05" db="EMBL/GenBank/DDBJ databases">
        <title>Genomic Encyclopedia of Archaeal and Bacterial Type Strains, Phase II (KMG-II): from individual species to whole genera.</title>
        <authorList>
            <person name="Goeker M."/>
        </authorList>
    </citation>
    <scope>NUCLEOTIDE SEQUENCE [LARGE SCALE GENOMIC DNA]</scope>
    <source>
        <strain evidence="9 10">DSM 45184</strain>
    </source>
</reference>
<dbReference type="Gene3D" id="1.25.40.10">
    <property type="entry name" value="Tetratricopeptide repeat domain"/>
    <property type="match status" value="3"/>
</dbReference>
<dbReference type="InterPro" id="IPR011990">
    <property type="entry name" value="TPR-like_helical_dom_sf"/>
</dbReference>
<dbReference type="Pfam" id="PF03704">
    <property type="entry name" value="BTAD"/>
    <property type="match status" value="1"/>
</dbReference>
<dbReference type="InterPro" id="IPR002182">
    <property type="entry name" value="NB-ARC"/>
</dbReference>
<dbReference type="Pfam" id="PF00486">
    <property type="entry name" value="Trans_reg_C"/>
    <property type="match status" value="1"/>
</dbReference>
<dbReference type="InterPro" id="IPR019734">
    <property type="entry name" value="TPR_rpt"/>
</dbReference>
<feature type="region of interest" description="Disordered" evidence="7">
    <location>
        <begin position="1005"/>
        <end position="1027"/>
    </location>
</feature>
<feature type="repeat" description="TPR" evidence="5">
    <location>
        <begin position="917"/>
        <end position="950"/>
    </location>
</feature>
<dbReference type="Gene3D" id="3.40.50.300">
    <property type="entry name" value="P-loop containing nucleotide triphosphate hydrolases"/>
    <property type="match status" value="1"/>
</dbReference>
<feature type="DNA-binding region" description="OmpR/PhoB-type" evidence="6">
    <location>
        <begin position="1"/>
        <end position="94"/>
    </location>
</feature>
<name>A0A316FUV3_9ACTN</name>
<evidence type="ECO:0000256" key="5">
    <source>
        <dbReference type="PROSITE-ProRule" id="PRU00339"/>
    </source>
</evidence>
<dbReference type="InterPro" id="IPR051677">
    <property type="entry name" value="AfsR-DnrI-RedD_regulator"/>
</dbReference>
<dbReference type="SUPFAM" id="SSF48452">
    <property type="entry name" value="TPR-like"/>
    <property type="match status" value="3"/>
</dbReference>
<evidence type="ECO:0000259" key="8">
    <source>
        <dbReference type="PROSITE" id="PS51755"/>
    </source>
</evidence>
<dbReference type="InterPro" id="IPR036388">
    <property type="entry name" value="WH-like_DNA-bd_sf"/>
</dbReference>
<evidence type="ECO:0000256" key="2">
    <source>
        <dbReference type="ARBA" id="ARBA00023015"/>
    </source>
</evidence>
<dbReference type="EMBL" id="QGGR01000002">
    <property type="protein sequence ID" value="PWK51390.1"/>
    <property type="molecule type" value="Genomic_DNA"/>
</dbReference>
<evidence type="ECO:0000256" key="1">
    <source>
        <dbReference type="ARBA" id="ARBA00005820"/>
    </source>
</evidence>
<keyword evidence="2" id="KW-0805">Transcription regulation</keyword>
<keyword evidence="4" id="KW-0804">Transcription</keyword>
<dbReference type="SUPFAM" id="SSF52540">
    <property type="entry name" value="P-loop containing nucleoside triphosphate hydrolases"/>
    <property type="match status" value="1"/>
</dbReference>
<keyword evidence="10" id="KW-1185">Reference proteome</keyword>
<dbReference type="GO" id="GO:0000160">
    <property type="term" value="P:phosphorelay signal transduction system"/>
    <property type="evidence" value="ECO:0007669"/>
    <property type="project" value="InterPro"/>
</dbReference>
<evidence type="ECO:0000256" key="6">
    <source>
        <dbReference type="PROSITE-ProRule" id="PRU01091"/>
    </source>
</evidence>
<dbReference type="PRINTS" id="PR00364">
    <property type="entry name" value="DISEASERSIST"/>
</dbReference>
<dbReference type="SMART" id="SM00862">
    <property type="entry name" value="Trans_reg_C"/>
    <property type="match status" value="1"/>
</dbReference>
<feature type="repeat" description="TPR" evidence="5">
    <location>
        <begin position="797"/>
        <end position="830"/>
    </location>
</feature>
<dbReference type="PANTHER" id="PTHR35807">
    <property type="entry name" value="TRANSCRIPTIONAL REGULATOR REDD-RELATED"/>
    <property type="match status" value="1"/>
</dbReference>
<sequence length="1027" mass="109291">MRFGLLGPLLIEIDGTAVVMSSGRQRTLLAALLLRTDQVVSADSLIRAAWDDDAPSNARATLQTHMARLRRTLVDHGAPGDLVVTQPPGYLIRAGSSEAVDVARFERLLDEARQAQTRDDPAAWAELLTRALDLWRGPALADIPSEVLQREVGVRLSERRLSALEQRIDADLRLGRHAAVVGELRTVTAEHPLRERFWAQLMLAQAGSGQQAAALEAHAEIRRRLNEELGVEPGADIQAAHRQVLRPQAQVRPVRAPSGPAHPPPAQLPSDAAAFTGRAGYLSRLDSVRDQQTTGVPIVTITGTPGVGKTALAVHWAHRVREHFPDGQVYVNLRGYASAAPVQPAEALAQFLRALGVPPERVPSDPDEAAGLYRSTLTGKRLLVVLDNAATVDQVRPLIPGSPGCFVLVTSRDRLSGLTARDGARRVTLDTLEPAEARELLARIAGADRIAAEPAAADELAAACGYLPLAVGIVAATLTDQPHRRIAELVGALTTGDRLDAMEIDGDEQSAVRATFRLSDAALPSAARRLFYLLGVIPGTDFTVDAAAAVAELAPARAESLLNLLVAAHLVQRSAAGRHTFHDLLRLYAAERARADHGDDGVRAAIRRLLDWQLRLADAAATAAYNSKLRVRLPAADALPGGFADSAEALSRLDDERANLALAVQYAAAHGPYAHAWMLADILRGYYFFRRLRIDWLTTARAGLAAAVAAGDARGQAAAWLSTGDAEMRFGTSERAVADLTQALSWSVRAGWPEGEANVVTMLGNVYLQLGQAEQATTHTVRAVELAEQSGRVVGHAAALGNLGNLLRDLGRLSEAADCQQRALALNRQTGSVFGESLALANLGEVYRGMGRTGPALEHLTEAMRLHRALGDDGGAAETQHMLAALYVDLGRPVEALAHARASLKFAHDAGEARSEAYAAQALGTVHHAAGRWQQAADLYRRVVAVPPGLGDRYPAVEARIGLALACRRLGFGAEAVAHAEQAITEADGYGFRLLADRARAALSTVSGEDPSTPAGDADHTASGPAL</sequence>
<keyword evidence="5" id="KW-0802">TPR repeat</keyword>
<feature type="domain" description="OmpR/PhoB-type" evidence="8">
    <location>
        <begin position="1"/>
        <end position="94"/>
    </location>
</feature>
<dbReference type="SMART" id="SM01043">
    <property type="entry name" value="BTAD"/>
    <property type="match status" value="1"/>
</dbReference>
<evidence type="ECO:0000313" key="9">
    <source>
        <dbReference type="EMBL" id="PWK51390.1"/>
    </source>
</evidence>
<dbReference type="SUPFAM" id="SSF46894">
    <property type="entry name" value="C-terminal effector domain of the bipartite response regulators"/>
    <property type="match status" value="1"/>
</dbReference>
<comment type="caution">
    <text evidence="9">The sequence shown here is derived from an EMBL/GenBank/DDBJ whole genome shotgun (WGS) entry which is preliminary data.</text>
</comment>
<dbReference type="GO" id="GO:0006355">
    <property type="term" value="P:regulation of DNA-templated transcription"/>
    <property type="evidence" value="ECO:0007669"/>
    <property type="project" value="InterPro"/>
</dbReference>
<dbReference type="InterPro" id="IPR027417">
    <property type="entry name" value="P-loop_NTPase"/>
</dbReference>
<dbReference type="GO" id="GO:0003677">
    <property type="term" value="F:DNA binding"/>
    <property type="evidence" value="ECO:0007669"/>
    <property type="project" value="UniProtKB-UniRule"/>
</dbReference>
<dbReference type="Pfam" id="PF00931">
    <property type="entry name" value="NB-ARC"/>
    <property type="match status" value="1"/>
</dbReference>
<dbReference type="GO" id="GO:0043531">
    <property type="term" value="F:ADP binding"/>
    <property type="evidence" value="ECO:0007669"/>
    <property type="project" value="InterPro"/>
</dbReference>
<gene>
    <name evidence="9" type="ORF">BC793_102418</name>
</gene>
<dbReference type="PROSITE" id="PS51755">
    <property type="entry name" value="OMPR_PHOB"/>
    <property type="match status" value="1"/>
</dbReference>
<dbReference type="Pfam" id="PF13424">
    <property type="entry name" value="TPR_12"/>
    <property type="match status" value="2"/>
</dbReference>
<evidence type="ECO:0000256" key="7">
    <source>
        <dbReference type="SAM" id="MobiDB-lite"/>
    </source>
</evidence>
<dbReference type="Proteomes" id="UP000245697">
    <property type="component" value="Unassembled WGS sequence"/>
</dbReference>
<dbReference type="PANTHER" id="PTHR35807:SF1">
    <property type="entry name" value="TRANSCRIPTIONAL REGULATOR REDD"/>
    <property type="match status" value="1"/>
</dbReference>
<dbReference type="RefSeq" id="WP_109589839.1">
    <property type="nucleotide sequence ID" value="NZ_BONA01000001.1"/>
</dbReference>
<keyword evidence="3 6" id="KW-0238">DNA-binding</keyword>
<dbReference type="InterPro" id="IPR016032">
    <property type="entry name" value="Sig_transdc_resp-reg_C-effctor"/>
</dbReference>
<dbReference type="InterPro" id="IPR001867">
    <property type="entry name" value="OmpR/PhoB-type_DNA-bd"/>
</dbReference>
<dbReference type="OrthoDB" id="7628974at2"/>
<proteinExistence type="inferred from homology"/>
<dbReference type="AlphaFoldDB" id="A0A316FUV3"/>
<evidence type="ECO:0000313" key="10">
    <source>
        <dbReference type="Proteomes" id="UP000245697"/>
    </source>
</evidence>
<protein>
    <submittedName>
        <fullName evidence="9">DNA-binding SARP family transcriptional activator</fullName>
    </submittedName>
</protein>
<dbReference type="PROSITE" id="PS50005">
    <property type="entry name" value="TPR"/>
    <property type="match status" value="3"/>
</dbReference>
<accession>A0A316FUV3</accession>
<evidence type="ECO:0000256" key="3">
    <source>
        <dbReference type="ARBA" id="ARBA00023125"/>
    </source>
</evidence>